<name>A0ABQ5H974_9ASTR</name>
<accession>A0ABQ5H974</accession>
<feature type="region of interest" description="Disordered" evidence="1">
    <location>
        <begin position="143"/>
        <end position="166"/>
    </location>
</feature>
<sequence>MVANALVERLCEMLSDTLNTILPDLLQDSVTKALPKFNKYVKKTIKAQVPKLNLKPLNKELNALNTMENNRIVDLQKKLTRVIQTIVGKSIQRNVRKGSKVVSELLKYCVMQLDKADINLCELVDLIRDLVILIDSASTSTKAALEGEKTSNQENKDSEITEPALA</sequence>
<protein>
    <submittedName>
        <fullName evidence="2">Uncharacterized protein</fullName>
    </submittedName>
</protein>
<proteinExistence type="predicted"/>
<organism evidence="2 3">
    <name type="scientific">Tanacetum coccineum</name>
    <dbReference type="NCBI Taxonomy" id="301880"/>
    <lineage>
        <taxon>Eukaryota</taxon>
        <taxon>Viridiplantae</taxon>
        <taxon>Streptophyta</taxon>
        <taxon>Embryophyta</taxon>
        <taxon>Tracheophyta</taxon>
        <taxon>Spermatophyta</taxon>
        <taxon>Magnoliopsida</taxon>
        <taxon>eudicotyledons</taxon>
        <taxon>Gunneridae</taxon>
        <taxon>Pentapetalae</taxon>
        <taxon>asterids</taxon>
        <taxon>campanulids</taxon>
        <taxon>Asterales</taxon>
        <taxon>Asteraceae</taxon>
        <taxon>Asteroideae</taxon>
        <taxon>Anthemideae</taxon>
        <taxon>Anthemidinae</taxon>
        <taxon>Tanacetum</taxon>
    </lineage>
</organism>
<gene>
    <name evidence="2" type="ORF">Tco_1058144</name>
</gene>
<dbReference type="Proteomes" id="UP001151760">
    <property type="component" value="Unassembled WGS sequence"/>
</dbReference>
<evidence type="ECO:0000313" key="3">
    <source>
        <dbReference type="Proteomes" id="UP001151760"/>
    </source>
</evidence>
<comment type="caution">
    <text evidence="2">The sequence shown here is derived from an EMBL/GenBank/DDBJ whole genome shotgun (WGS) entry which is preliminary data.</text>
</comment>
<dbReference type="EMBL" id="BQNB010019295">
    <property type="protein sequence ID" value="GJT83802.1"/>
    <property type="molecule type" value="Genomic_DNA"/>
</dbReference>
<feature type="compositionally biased region" description="Basic and acidic residues" evidence="1">
    <location>
        <begin position="145"/>
        <end position="159"/>
    </location>
</feature>
<evidence type="ECO:0000256" key="1">
    <source>
        <dbReference type="SAM" id="MobiDB-lite"/>
    </source>
</evidence>
<evidence type="ECO:0000313" key="2">
    <source>
        <dbReference type="EMBL" id="GJT83802.1"/>
    </source>
</evidence>
<reference evidence="2" key="2">
    <citation type="submission" date="2022-01" db="EMBL/GenBank/DDBJ databases">
        <authorList>
            <person name="Yamashiro T."/>
            <person name="Shiraishi A."/>
            <person name="Satake H."/>
            <person name="Nakayama K."/>
        </authorList>
    </citation>
    <scope>NUCLEOTIDE SEQUENCE</scope>
</reference>
<reference evidence="2" key="1">
    <citation type="journal article" date="2022" name="Int. J. Mol. Sci.">
        <title>Draft Genome of Tanacetum Coccineum: Genomic Comparison of Closely Related Tanacetum-Family Plants.</title>
        <authorList>
            <person name="Yamashiro T."/>
            <person name="Shiraishi A."/>
            <person name="Nakayama K."/>
            <person name="Satake H."/>
        </authorList>
    </citation>
    <scope>NUCLEOTIDE SEQUENCE</scope>
</reference>
<keyword evidence="3" id="KW-1185">Reference proteome</keyword>